<organism evidence="2">
    <name type="scientific">Arundo donax</name>
    <name type="common">Giant reed</name>
    <name type="synonym">Donax arundinaceus</name>
    <dbReference type="NCBI Taxonomy" id="35708"/>
    <lineage>
        <taxon>Eukaryota</taxon>
        <taxon>Viridiplantae</taxon>
        <taxon>Streptophyta</taxon>
        <taxon>Embryophyta</taxon>
        <taxon>Tracheophyta</taxon>
        <taxon>Spermatophyta</taxon>
        <taxon>Magnoliopsida</taxon>
        <taxon>Liliopsida</taxon>
        <taxon>Poales</taxon>
        <taxon>Poaceae</taxon>
        <taxon>PACMAD clade</taxon>
        <taxon>Arundinoideae</taxon>
        <taxon>Arundineae</taxon>
        <taxon>Arundo</taxon>
    </lineage>
</organism>
<reference evidence="2" key="1">
    <citation type="submission" date="2014-09" db="EMBL/GenBank/DDBJ databases">
        <authorList>
            <person name="Magalhaes I.L.F."/>
            <person name="Oliveira U."/>
            <person name="Santos F.R."/>
            <person name="Vidigal T.H.D.A."/>
            <person name="Brescovit A.D."/>
            <person name="Santos A.J."/>
        </authorList>
    </citation>
    <scope>NUCLEOTIDE SEQUENCE</scope>
    <source>
        <tissue evidence="2">Shoot tissue taken approximately 20 cm above the soil surface</tissue>
    </source>
</reference>
<accession>A0A0A9FYF1</accession>
<protein>
    <recommendedName>
        <fullName evidence="3">Retrotransposon Copia-like N-terminal domain-containing protein</fullName>
    </recommendedName>
</protein>
<dbReference type="AlphaFoldDB" id="A0A0A9FYF1"/>
<evidence type="ECO:0000313" key="2">
    <source>
        <dbReference type="EMBL" id="JAE17292.1"/>
    </source>
</evidence>
<reference evidence="2" key="2">
    <citation type="journal article" date="2015" name="Data Brief">
        <title>Shoot transcriptome of the giant reed, Arundo donax.</title>
        <authorList>
            <person name="Barrero R.A."/>
            <person name="Guerrero F.D."/>
            <person name="Moolhuijzen P."/>
            <person name="Goolsby J.A."/>
            <person name="Tidwell J."/>
            <person name="Bellgard S.E."/>
            <person name="Bellgard M.I."/>
        </authorList>
    </citation>
    <scope>NUCLEOTIDE SEQUENCE</scope>
    <source>
        <tissue evidence="2">Shoot tissue taken approximately 20 cm above the soil surface</tissue>
    </source>
</reference>
<sequence>MAPPHIKQLDHSSGYLRWKESLLLRAHTLGVARVLFEDLPTRGDDAAAKKWARDDAVCRGHILAALSDRLLPDYARFATAADLWRAPTTWRRAGSGRTSSTSSASTKALQMSSWSRSRTRRLWALPQSSLMTMWPVRCAVSFHEP</sequence>
<proteinExistence type="predicted"/>
<name>A0A0A9FYF1_ARUDO</name>
<evidence type="ECO:0008006" key="3">
    <source>
        <dbReference type="Google" id="ProtNLM"/>
    </source>
</evidence>
<dbReference type="EMBL" id="GBRH01180604">
    <property type="protein sequence ID" value="JAE17292.1"/>
    <property type="molecule type" value="Transcribed_RNA"/>
</dbReference>
<feature type="region of interest" description="Disordered" evidence="1">
    <location>
        <begin position="91"/>
        <end position="112"/>
    </location>
</feature>
<evidence type="ECO:0000256" key="1">
    <source>
        <dbReference type="SAM" id="MobiDB-lite"/>
    </source>
</evidence>